<feature type="transmembrane region" description="Helical" evidence="7">
    <location>
        <begin position="293"/>
        <end position="315"/>
    </location>
</feature>
<feature type="transmembrane region" description="Helical" evidence="7">
    <location>
        <begin position="231"/>
        <end position="256"/>
    </location>
</feature>
<dbReference type="InterPro" id="IPR051393">
    <property type="entry name" value="ABC_transporter_permease"/>
</dbReference>
<dbReference type="InterPro" id="IPR000515">
    <property type="entry name" value="MetI-like"/>
</dbReference>
<sequence>MANNQSNSPLTVSSTPPPPRKTFLQKQRAFWASKQNRKRAIAGYSFIAPAYLLFVVFLFIPVIWAFYLSFTSYTIFTPGEFIGVDNYTRLVNDGAFRNALWNTTYYALMVIPLNISISLCLAVLVNRKIKGMNFFRASYYVPVVTSIIAASMIWMWLYDSNNGLINYALIQLGFNPQSWLNDPNLALPALALMRVWKGVGWNMVIFLAGLQSIPKTLYEAASIEGAGRWKSFWKITWPLLAPTTFFVFVMATISTFQTFGEIYAMTSGGPVGSTTTLVYLIFVYGFERYEMGYASAIAFVLFFIIFALTLINMFFTQKKVNYDL</sequence>
<name>A0ABS6JGA1_9BACI</name>
<dbReference type="RefSeq" id="WP_217066889.1">
    <property type="nucleotide sequence ID" value="NZ_JAHQCS010000107.1"/>
</dbReference>
<feature type="compositionally biased region" description="Low complexity" evidence="8">
    <location>
        <begin position="1"/>
        <end position="14"/>
    </location>
</feature>
<keyword evidence="2 7" id="KW-0813">Transport</keyword>
<accession>A0ABS6JGA1</accession>
<dbReference type="PANTHER" id="PTHR30193:SF37">
    <property type="entry name" value="INNER MEMBRANE ABC TRANSPORTER PERMEASE PROTEIN YCJO"/>
    <property type="match status" value="1"/>
</dbReference>
<proteinExistence type="inferred from homology"/>
<dbReference type="PROSITE" id="PS50928">
    <property type="entry name" value="ABC_TM1"/>
    <property type="match status" value="1"/>
</dbReference>
<keyword evidence="11" id="KW-1185">Reference proteome</keyword>
<dbReference type="EMBL" id="JAHQCS010000107">
    <property type="protein sequence ID" value="MBU9712714.1"/>
    <property type="molecule type" value="Genomic_DNA"/>
</dbReference>
<evidence type="ECO:0000256" key="4">
    <source>
        <dbReference type="ARBA" id="ARBA00022692"/>
    </source>
</evidence>
<reference evidence="10 11" key="1">
    <citation type="submission" date="2021-06" db="EMBL/GenBank/DDBJ databases">
        <title>Bacillus sp. RD4P76, an endophyte from a halophyte.</title>
        <authorList>
            <person name="Sun J.-Q."/>
        </authorList>
    </citation>
    <scope>NUCLEOTIDE SEQUENCE [LARGE SCALE GENOMIC DNA]</scope>
    <source>
        <strain evidence="10 11">CGMCC 1.15917</strain>
    </source>
</reference>
<comment type="subcellular location">
    <subcellularLocation>
        <location evidence="1 7">Cell membrane</location>
        <topology evidence="1 7">Multi-pass membrane protein</topology>
    </subcellularLocation>
</comment>
<comment type="similarity">
    <text evidence="7">Belongs to the binding-protein-dependent transport system permease family.</text>
</comment>
<dbReference type="PANTHER" id="PTHR30193">
    <property type="entry name" value="ABC TRANSPORTER PERMEASE PROTEIN"/>
    <property type="match status" value="1"/>
</dbReference>
<evidence type="ECO:0000256" key="3">
    <source>
        <dbReference type="ARBA" id="ARBA00022475"/>
    </source>
</evidence>
<feature type="transmembrane region" description="Helical" evidence="7">
    <location>
        <begin position="262"/>
        <end position="286"/>
    </location>
</feature>
<feature type="region of interest" description="Disordered" evidence="8">
    <location>
        <begin position="1"/>
        <end position="20"/>
    </location>
</feature>
<dbReference type="CDD" id="cd06261">
    <property type="entry name" value="TM_PBP2"/>
    <property type="match status" value="1"/>
</dbReference>
<evidence type="ECO:0000256" key="2">
    <source>
        <dbReference type="ARBA" id="ARBA00022448"/>
    </source>
</evidence>
<feature type="transmembrane region" description="Helical" evidence="7">
    <location>
        <begin position="41"/>
        <end position="67"/>
    </location>
</feature>
<comment type="caution">
    <text evidence="10">The sequence shown here is derived from an EMBL/GenBank/DDBJ whole genome shotgun (WGS) entry which is preliminary data.</text>
</comment>
<gene>
    <name evidence="10" type="ORF">KS419_13265</name>
</gene>
<keyword evidence="3" id="KW-1003">Cell membrane</keyword>
<feature type="domain" description="ABC transmembrane type-1" evidence="9">
    <location>
        <begin position="100"/>
        <end position="312"/>
    </location>
</feature>
<evidence type="ECO:0000259" key="9">
    <source>
        <dbReference type="PROSITE" id="PS50928"/>
    </source>
</evidence>
<feature type="transmembrane region" description="Helical" evidence="7">
    <location>
        <begin position="105"/>
        <end position="125"/>
    </location>
</feature>
<keyword evidence="4 7" id="KW-0812">Transmembrane</keyword>
<keyword evidence="6 7" id="KW-0472">Membrane</keyword>
<evidence type="ECO:0000256" key="6">
    <source>
        <dbReference type="ARBA" id="ARBA00023136"/>
    </source>
</evidence>
<organism evidence="10 11">
    <name type="scientific">Evansella tamaricis</name>
    <dbReference type="NCBI Taxonomy" id="2069301"/>
    <lineage>
        <taxon>Bacteria</taxon>
        <taxon>Bacillati</taxon>
        <taxon>Bacillota</taxon>
        <taxon>Bacilli</taxon>
        <taxon>Bacillales</taxon>
        <taxon>Bacillaceae</taxon>
        <taxon>Evansella</taxon>
    </lineage>
</organism>
<evidence type="ECO:0000256" key="8">
    <source>
        <dbReference type="SAM" id="MobiDB-lite"/>
    </source>
</evidence>
<keyword evidence="5 7" id="KW-1133">Transmembrane helix</keyword>
<protein>
    <submittedName>
        <fullName evidence="10">Sugar ABC transporter permease</fullName>
    </submittedName>
</protein>
<evidence type="ECO:0000256" key="5">
    <source>
        <dbReference type="ARBA" id="ARBA00022989"/>
    </source>
</evidence>
<evidence type="ECO:0000313" key="11">
    <source>
        <dbReference type="Proteomes" id="UP000784880"/>
    </source>
</evidence>
<evidence type="ECO:0000256" key="1">
    <source>
        <dbReference type="ARBA" id="ARBA00004651"/>
    </source>
</evidence>
<evidence type="ECO:0000313" key="10">
    <source>
        <dbReference type="EMBL" id="MBU9712714.1"/>
    </source>
</evidence>
<dbReference type="Proteomes" id="UP000784880">
    <property type="component" value="Unassembled WGS sequence"/>
</dbReference>
<feature type="transmembrane region" description="Helical" evidence="7">
    <location>
        <begin position="185"/>
        <end position="210"/>
    </location>
</feature>
<dbReference type="Pfam" id="PF00528">
    <property type="entry name" value="BPD_transp_1"/>
    <property type="match status" value="1"/>
</dbReference>
<evidence type="ECO:0000256" key="7">
    <source>
        <dbReference type="RuleBase" id="RU363032"/>
    </source>
</evidence>
<feature type="transmembrane region" description="Helical" evidence="7">
    <location>
        <begin position="137"/>
        <end position="157"/>
    </location>
</feature>